<dbReference type="EMBL" id="SACL01000008">
    <property type="protein sequence ID" value="RVT92017.1"/>
    <property type="molecule type" value="Genomic_DNA"/>
</dbReference>
<reference evidence="2 3" key="1">
    <citation type="submission" date="2019-01" db="EMBL/GenBank/DDBJ databases">
        <authorList>
            <person name="Chen W.-M."/>
        </authorList>
    </citation>
    <scope>NUCLEOTIDE SEQUENCE [LARGE SCALE GENOMIC DNA]</scope>
    <source>
        <strain evidence="2 3">CCP-6</strain>
    </source>
</reference>
<dbReference type="Pfam" id="PF00561">
    <property type="entry name" value="Abhydrolase_1"/>
    <property type="match status" value="1"/>
</dbReference>
<dbReference type="PANTHER" id="PTHR43194:SF5">
    <property type="entry name" value="PIMELOYL-[ACYL-CARRIER PROTEIN] METHYL ESTER ESTERASE"/>
    <property type="match status" value="1"/>
</dbReference>
<gene>
    <name evidence="2" type="ORF">EOD42_19985</name>
</gene>
<proteinExistence type="predicted"/>
<dbReference type="InterPro" id="IPR000073">
    <property type="entry name" value="AB_hydrolase_1"/>
</dbReference>
<comment type="caution">
    <text evidence="2">The sequence shown here is derived from an EMBL/GenBank/DDBJ whole genome shotgun (WGS) entry which is preliminary data.</text>
</comment>
<organism evidence="2 3">
    <name type="scientific">Rhodovarius crocodyli</name>
    <dbReference type="NCBI Taxonomy" id="1979269"/>
    <lineage>
        <taxon>Bacteria</taxon>
        <taxon>Pseudomonadati</taxon>
        <taxon>Pseudomonadota</taxon>
        <taxon>Alphaproteobacteria</taxon>
        <taxon>Acetobacterales</taxon>
        <taxon>Roseomonadaceae</taxon>
        <taxon>Rhodovarius</taxon>
    </lineage>
</organism>
<dbReference type="OrthoDB" id="9808398at2"/>
<keyword evidence="2" id="KW-0378">Hydrolase</keyword>
<dbReference type="SUPFAM" id="SSF53474">
    <property type="entry name" value="alpha/beta-Hydrolases"/>
    <property type="match status" value="1"/>
</dbReference>
<dbReference type="PRINTS" id="PR00111">
    <property type="entry name" value="ABHYDROLASE"/>
</dbReference>
<evidence type="ECO:0000259" key="1">
    <source>
        <dbReference type="Pfam" id="PF00561"/>
    </source>
</evidence>
<dbReference type="Proteomes" id="UP000282957">
    <property type="component" value="Unassembled WGS sequence"/>
</dbReference>
<dbReference type="PANTHER" id="PTHR43194">
    <property type="entry name" value="HYDROLASE ALPHA/BETA FOLD FAMILY"/>
    <property type="match status" value="1"/>
</dbReference>
<dbReference type="InterPro" id="IPR050228">
    <property type="entry name" value="Carboxylesterase_BioH"/>
</dbReference>
<evidence type="ECO:0000313" key="3">
    <source>
        <dbReference type="Proteomes" id="UP000282957"/>
    </source>
</evidence>
<dbReference type="InterPro" id="IPR029058">
    <property type="entry name" value="AB_hydrolase_fold"/>
</dbReference>
<sequence>MPFIEAGNSRLYHEVHGEGPPVVLMHGVGGNHAGWFNQVPAFARRHRTVVIDQRGFGLSTDAEGLGRSAMADDLALVLDHLGIERAAIVAQSMSGGAAVNFACRHPGRVSALVMADTAQGIALSPDLAAIQAEAMKAGEALTPIERVFGPSFLAAEPSLAFLYRQISGFNRYNARSITGAFPLNAPEALAATGIPILFLAGAEERRFPVPLLRGVQAQVAGSRFVLIERAGHSVYFERPDAFNEVVLGFLAEAA</sequence>
<dbReference type="AlphaFoldDB" id="A0A437M2U7"/>
<keyword evidence="3" id="KW-1185">Reference proteome</keyword>
<accession>A0A437M2U7</accession>
<dbReference type="Gene3D" id="3.40.50.1820">
    <property type="entry name" value="alpha/beta hydrolase"/>
    <property type="match status" value="1"/>
</dbReference>
<evidence type="ECO:0000313" key="2">
    <source>
        <dbReference type="EMBL" id="RVT92017.1"/>
    </source>
</evidence>
<dbReference type="RefSeq" id="WP_127789347.1">
    <property type="nucleotide sequence ID" value="NZ_SACL01000008.1"/>
</dbReference>
<name>A0A437M2U7_9PROT</name>
<feature type="domain" description="AB hydrolase-1" evidence="1">
    <location>
        <begin position="20"/>
        <end position="125"/>
    </location>
</feature>
<protein>
    <submittedName>
        <fullName evidence="2">Alpha/beta fold hydrolase</fullName>
    </submittedName>
</protein>
<dbReference type="GO" id="GO:0016787">
    <property type="term" value="F:hydrolase activity"/>
    <property type="evidence" value="ECO:0007669"/>
    <property type="project" value="UniProtKB-KW"/>
</dbReference>